<comment type="caution">
    <text evidence="6">The sequence shown here is derived from an EMBL/GenBank/DDBJ whole genome shotgun (WGS) entry which is preliminary data.</text>
</comment>
<dbReference type="InterPro" id="IPR011032">
    <property type="entry name" value="GroES-like_sf"/>
</dbReference>
<proteinExistence type="inferred from homology"/>
<dbReference type="InterPro" id="IPR020843">
    <property type="entry name" value="ER"/>
</dbReference>
<dbReference type="Gene3D" id="3.40.50.720">
    <property type="entry name" value="NAD(P)-binding Rossmann-like Domain"/>
    <property type="match status" value="1"/>
</dbReference>
<dbReference type="Gene3D" id="3.90.180.10">
    <property type="entry name" value="Medium-chain alcohol dehydrogenases, catalytic domain"/>
    <property type="match status" value="1"/>
</dbReference>
<keyword evidence="3" id="KW-0560">Oxidoreductase</keyword>
<evidence type="ECO:0000256" key="2">
    <source>
        <dbReference type="ARBA" id="ARBA00022833"/>
    </source>
</evidence>
<name>A0A3A1QYR2_9BACI</name>
<dbReference type="SUPFAM" id="SSF50129">
    <property type="entry name" value="GroES-like"/>
    <property type="match status" value="1"/>
</dbReference>
<accession>A0A3A1QYR2</accession>
<evidence type="ECO:0000259" key="5">
    <source>
        <dbReference type="SMART" id="SM00829"/>
    </source>
</evidence>
<dbReference type="InterPro" id="IPR050129">
    <property type="entry name" value="Zn_alcohol_dh"/>
</dbReference>
<dbReference type="Proteomes" id="UP000265801">
    <property type="component" value="Unassembled WGS sequence"/>
</dbReference>
<evidence type="ECO:0000313" key="7">
    <source>
        <dbReference type="Proteomes" id="UP000265801"/>
    </source>
</evidence>
<evidence type="ECO:0000313" key="6">
    <source>
        <dbReference type="EMBL" id="RIW34247.1"/>
    </source>
</evidence>
<dbReference type="GO" id="GO:0008270">
    <property type="term" value="F:zinc ion binding"/>
    <property type="evidence" value="ECO:0007669"/>
    <property type="project" value="InterPro"/>
</dbReference>
<protein>
    <recommendedName>
        <fullName evidence="5">Enoyl reductase (ER) domain-containing protein</fullName>
    </recommendedName>
</protein>
<dbReference type="InterPro" id="IPR002328">
    <property type="entry name" value="ADH_Zn_CS"/>
</dbReference>
<dbReference type="PROSITE" id="PS00059">
    <property type="entry name" value="ADH_ZINC"/>
    <property type="match status" value="1"/>
</dbReference>
<sequence length="338" mass="36361">MVKQVKAFGPQDLRVVTSDAPDLKTDEVLIEMKACGICGSDKWFWHVEEPNDYVAGHEVAGKVLAVGEDVHSLKAGDRVAVNNVKGCGRCNACRAGEFVRCEKPLTHMGFGFSQKLAVPARNCLPLHPDISYEAGSLIFDNWGTPHSALKRTSIKEGDLVAVTGCGPIGLAAIALAKLRGAKVLAIDPVEARLKMAEHLGAYAVVTPSNAREQVKDLTSGKGLGYVIECSGSPKSYEFAFSSLAIGGTLVSIGEGAEVKVRFSDLIHKHLTIEASLYSTMKDGAEIQELIVNREINPMAFLTHRFELEELPGSFGKVFDLNDGVLKAIVLNGSQERIT</sequence>
<evidence type="ECO:0000256" key="3">
    <source>
        <dbReference type="ARBA" id="ARBA00023002"/>
    </source>
</evidence>
<gene>
    <name evidence="6" type="ORF">D3H55_09690</name>
</gene>
<dbReference type="RefSeq" id="WP_119546714.1">
    <property type="nucleotide sequence ID" value="NZ_QXIR01000011.1"/>
</dbReference>
<organism evidence="6 7">
    <name type="scientific">Bacillus salacetis</name>
    <dbReference type="NCBI Taxonomy" id="2315464"/>
    <lineage>
        <taxon>Bacteria</taxon>
        <taxon>Bacillati</taxon>
        <taxon>Bacillota</taxon>
        <taxon>Bacilli</taxon>
        <taxon>Bacillales</taxon>
        <taxon>Bacillaceae</taxon>
        <taxon>Bacillus</taxon>
    </lineage>
</organism>
<dbReference type="Pfam" id="PF00107">
    <property type="entry name" value="ADH_zinc_N"/>
    <property type="match status" value="1"/>
</dbReference>
<evidence type="ECO:0000256" key="4">
    <source>
        <dbReference type="RuleBase" id="RU361277"/>
    </source>
</evidence>
<keyword evidence="2 4" id="KW-0862">Zinc</keyword>
<dbReference type="AlphaFoldDB" id="A0A3A1QYR2"/>
<dbReference type="EMBL" id="QXIR01000011">
    <property type="protein sequence ID" value="RIW34247.1"/>
    <property type="molecule type" value="Genomic_DNA"/>
</dbReference>
<dbReference type="GO" id="GO:0016491">
    <property type="term" value="F:oxidoreductase activity"/>
    <property type="evidence" value="ECO:0007669"/>
    <property type="project" value="UniProtKB-KW"/>
</dbReference>
<dbReference type="SMART" id="SM00829">
    <property type="entry name" value="PKS_ER"/>
    <property type="match status" value="1"/>
</dbReference>
<comment type="cofactor">
    <cofactor evidence="4">
        <name>Zn(2+)</name>
        <dbReference type="ChEBI" id="CHEBI:29105"/>
    </cofactor>
</comment>
<keyword evidence="1 4" id="KW-0479">Metal-binding</keyword>
<comment type="similarity">
    <text evidence="4">Belongs to the zinc-containing alcohol dehydrogenase family.</text>
</comment>
<dbReference type="PANTHER" id="PTHR43401">
    <property type="entry name" value="L-THREONINE 3-DEHYDROGENASE"/>
    <property type="match status" value="1"/>
</dbReference>
<dbReference type="InterPro" id="IPR036291">
    <property type="entry name" value="NAD(P)-bd_dom_sf"/>
</dbReference>
<keyword evidence="7" id="KW-1185">Reference proteome</keyword>
<dbReference type="Pfam" id="PF08240">
    <property type="entry name" value="ADH_N"/>
    <property type="match status" value="1"/>
</dbReference>
<dbReference type="OrthoDB" id="9792162at2"/>
<feature type="domain" description="Enoyl reductase (ER)" evidence="5">
    <location>
        <begin position="9"/>
        <end position="329"/>
    </location>
</feature>
<dbReference type="PANTHER" id="PTHR43401:SF2">
    <property type="entry name" value="L-THREONINE 3-DEHYDROGENASE"/>
    <property type="match status" value="1"/>
</dbReference>
<reference evidence="6 7" key="1">
    <citation type="submission" date="2018-09" db="EMBL/GenBank/DDBJ databases">
        <title>Bacillus saliacetes sp. nov., isolated from Thai shrimp paste (Ka-pi).</title>
        <authorList>
            <person name="Daroonpunt R."/>
            <person name="Tanasupawat S."/>
            <person name="Yiamsombut S."/>
        </authorList>
    </citation>
    <scope>NUCLEOTIDE SEQUENCE [LARGE SCALE GENOMIC DNA]</scope>
    <source>
        <strain evidence="6 7">SKP7-4</strain>
    </source>
</reference>
<dbReference type="SUPFAM" id="SSF51735">
    <property type="entry name" value="NAD(P)-binding Rossmann-fold domains"/>
    <property type="match status" value="1"/>
</dbReference>
<dbReference type="InterPro" id="IPR013149">
    <property type="entry name" value="ADH-like_C"/>
</dbReference>
<dbReference type="InterPro" id="IPR013154">
    <property type="entry name" value="ADH-like_N"/>
</dbReference>
<evidence type="ECO:0000256" key="1">
    <source>
        <dbReference type="ARBA" id="ARBA00022723"/>
    </source>
</evidence>